<dbReference type="EMBL" id="WHUW01000042">
    <property type="protein sequence ID" value="KAF8432235.1"/>
    <property type="molecule type" value="Genomic_DNA"/>
</dbReference>
<proteinExistence type="predicted"/>
<keyword evidence="3" id="KW-1185">Reference proteome</keyword>
<evidence type="ECO:0000313" key="2">
    <source>
        <dbReference type="EMBL" id="KAF8432235.1"/>
    </source>
</evidence>
<feature type="non-terminal residue" evidence="2">
    <location>
        <position position="1"/>
    </location>
</feature>
<dbReference type="Proteomes" id="UP001194468">
    <property type="component" value="Unassembled WGS sequence"/>
</dbReference>
<gene>
    <name evidence="2" type="ORF">L210DRAFT_3718294</name>
</gene>
<evidence type="ECO:0000256" key="1">
    <source>
        <dbReference type="SAM" id="MobiDB-lite"/>
    </source>
</evidence>
<dbReference type="AlphaFoldDB" id="A0AAD4GA03"/>
<feature type="region of interest" description="Disordered" evidence="1">
    <location>
        <begin position="150"/>
        <end position="170"/>
    </location>
</feature>
<organism evidence="2 3">
    <name type="scientific">Boletus edulis BED1</name>
    <dbReference type="NCBI Taxonomy" id="1328754"/>
    <lineage>
        <taxon>Eukaryota</taxon>
        <taxon>Fungi</taxon>
        <taxon>Dikarya</taxon>
        <taxon>Basidiomycota</taxon>
        <taxon>Agaricomycotina</taxon>
        <taxon>Agaricomycetes</taxon>
        <taxon>Agaricomycetidae</taxon>
        <taxon>Boletales</taxon>
        <taxon>Boletineae</taxon>
        <taxon>Boletaceae</taxon>
        <taxon>Boletoideae</taxon>
        <taxon>Boletus</taxon>
    </lineage>
</organism>
<accession>A0AAD4GA03</accession>
<reference evidence="2" key="2">
    <citation type="journal article" date="2020" name="Nat. Commun.">
        <title>Large-scale genome sequencing of mycorrhizal fungi provides insights into the early evolution of symbiotic traits.</title>
        <authorList>
            <person name="Miyauchi S."/>
            <person name="Kiss E."/>
            <person name="Kuo A."/>
            <person name="Drula E."/>
            <person name="Kohler A."/>
            <person name="Sanchez-Garcia M."/>
            <person name="Morin E."/>
            <person name="Andreopoulos B."/>
            <person name="Barry K.W."/>
            <person name="Bonito G."/>
            <person name="Buee M."/>
            <person name="Carver A."/>
            <person name="Chen C."/>
            <person name="Cichocki N."/>
            <person name="Clum A."/>
            <person name="Culley D."/>
            <person name="Crous P.W."/>
            <person name="Fauchery L."/>
            <person name="Girlanda M."/>
            <person name="Hayes R.D."/>
            <person name="Keri Z."/>
            <person name="LaButti K."/>
            <person name="Lipzen A."/>
            <person name="Lombard V."/>
            <person name="Magnuson J."/>
            <person name="Maillard F."/>
            <person name="Murat C."/>
            <person name="Nolan M."/>
            <person name="Ohm R.A."/>
            <person name="Pangilinan J."/>
            <person name="Pereira M.F."/>
            <person name="Perotto S."/>
            <person name="Peter M."/>
            <person name="Pfister S."/>
            <person name="Riley R."/>
            <person name="Sitrit Y."/>
            <person name="Stielow J.B."/>
            <person name="Szollosi G."/>
            <person name="Zifcakova L."/>
            <person name="Stursova M."/>
            <person name="Spatafora J.W."/>
            <person name="Tedersoo L."/>
            <person name="Vaario L.M."/>
            <person name="Yamada A."/>
            <person name="Yan M."/>
            <person name="Wang P."/>
            <person name="Xu J."/>
            <person name="Bruns T."/>
            <person name="Baldrian P."/>
            <person name="Vilgalys R."/>
            <person name="Dunand C."/>
            <person name="Henrissat B."/>
            <person name="Grigoriev I.V."/>
            <person name="Hibbett D."/>
            <person name="Nagy L.G."/>
            <person name="Martin F.M."/>
        </authorList>
    </citation>
    <scope>NUCLEOTIDE SEQUENCE</scope>
    <source>
        <strain evidence="2">BED1</strain>
    </source>
</reference>
<sequence>PQLDHLPHARHSVVPSTTHDVVGHRLIFCESMSTEYLLDCWCCDRFLASTARQYHAVEAACRRNRYAPVDDNEPPPKPCHYYKVAFVDGACSCLGNAGQEKATAGIGIAIGTNPMLMQWTIPMDDDIDRSHIPACGAPCCDSWHSQARRVGKAPEGEASQGQRGARGIGQ</sequence>
<protein>
    <submittedName>
        <fullName evidence="2">Uncharacterized protein</fullName>
    </submittedName>
</protein>
<evidence type="ECO:0000313" key="3">
    <source>
        <dbReference type="Proteomes" id="UP001194468"/>
    </source>
</evidence>
<name>A0AAD4GA03_BOLED</name>
<comment type="caution">
    <text evidence="2">The sequence shown here is derived from an EMBL/GenBank/DDBJ whole genome shotgun (WGS) entry which is preliminary data.</text>
</comment>
<reference evidence="2" key="1">
    <citation type="submission" date="2019-10" db="EMBL/GenBank/DDBJ databases">
        <authorList>
            <consortium name="DOE Joint Genome Institute"/>
            <person name="Kuo A."/>
            <person name="Miyauchi S."/>
            <person name="Kiss E."/>
            <person name="Drula E."/>
            <person name="Kohler A."/>
            <person name="Sanchez-Garcia M."/>
            <person name="Andreopoulos B."/>
            <person name="Barry K.W."/>
            <person name="Bonito G."/>
            <person name="Buee M."/>
            <person name="Carver A."/>
            <person name="Chen C."/>
            <person name="Cichocki N."/>
            <person name="Clum A."/>
            <person name="Culley D."/>
            <person name="Crous P.W."/>
            <person name="Fauchery L."/>
            <person name="Girlanda M."/>
            <person name="Hayes R."/>
            <person name="Keri Z."/>
            <person name="LaButti K."/>
            <person name="Lipzen A."/>
            <person name="Lombard V."/>
            <person name="Magnuson J."/>
            <person name="Maillard F."/>
            <person name="Morin E."/>
            <person name="Murat C."/>
            <person name="Nolan M."/>
            <person name="Ohm R."/>
            <person name="Pangilinan J."/>
            <person name="Pereira M."/>
            <person name="Perotto S."/>
            <person name="Peter M."/>
            <person name="Riley R."/>
            <person name="Sitrit Y."/>
            <person name="Stielow B."/>
            <person name="Szollosi G."/>
            <person name="Zifcakova L."/>
            <person name="Stursova M."/>
            <person name="Spatafora J.W."/>
            <person name="Tedersoo L."/>
            <person name="Vaario L.-M."/>
            <person name="Yamada A."/>
            <person name="Yan M."/>
            <person name="Wang P."/>
            <person name="Xu J."/>
            <person name="Bruns T."/>
            <person name="Baldrian P."/>
            <person name="Vilgalys R."/>
            <person name="Henrissat B."/>
            <person name="Grigoriev I.V."/>
            <person name="Hibbett D."/>
            <person name="Nagy L.G."/>
            <person name="Martin F.M."/>
        </authorList>
    </citation>
    <scope>NUCLEOTIDE SEQUENCE</scope>
    <source>
        <strain evidence="2">BED1</strain>
    </source>
</reference>